<evidence type="ECO:0000313" key="5">
    <source>
        <dbReference type="EMBL" id="TCF59738.1"/>
    </source>
</evidence>
<evidence type="ECO:0000256" key="4">
    <source>
        <dbReference type="ARBA" id="ARBA00023315"/>
    </source>
</evidence>
<dbReference type="InterPro" id="IPR018357">
    <property type="entry name" value="Hexapep_transf_CS"/>
</dbReference>
<gene>
    <name evidence="5" type="ORF">MCC10113_0435</name>
</gene>
<reference evidence="5 6" key="1">
    <citation type="journal article" date="2018" name="Sci. Rep.">
        <title>Genomic diversity and distribution of Bifidobacterium longum subsp. longum across the human lifespan.</title>
        <authorList>
            <person name="Odamaki T."/>
            <person name="Bottacini F."/>
            <person name="Kato K."/>
            <person name="Mitsuyama E."/>
            <person name="Yoshida K."/>
            <person name="Horigome A."/>
            <person name="Xiao J.Z."/>
            <person name="van Sinderen D."/>
        </authorList>
    </citation>
    <scope>NUCLEOTIDE SEQUENCE [LARGE SCALE GENOMIC DNA]</scope>
    <source>
        <strain evidence="5 6">MCC10113</strain>
    </source>
</reference>
<organism evidence="5 6">
    <name type="scientific">Bifidobacterium longum subsp. longum</name>
    <dbReference type="NCBI Taxonomy" id="1679"/>
    <lineage>
        <taxon>Bacteria</taxon>
        <taxon>Bacillati</taxon>
        <taxon>Actinomycetota</taxon>
        <taxon>Actinomycetes</taxon>
        <taxon>Bifidobacteriales</taxon>
        <taxon>Bifidobacteriaceae</taxon>
        <taxon>Bifidobacterium</taxon>
    </lineage>
</organism>
<sequence length="194" mass="22266">MLRRLPESSIQNIDFPFFRKGLRITMGTLLEQDKYRYAVEKMPRFQRLFRCCQECRFKPMQLVYRLLFRWCRQRNFIELSHQTVIGGGLYIGHPYCITINPQAIIGRNVNIHRGVVIGQENRGKREGAPTIGDDVWIGINASIVGGIKVENDVMIAPGAFVNRDVPSHSVVFGNPCIIKHKDHATEGYINHKSQ</sequence>
<dbReference type="GO" id="GO:0016746">
    <property type="term" value="F:acyltransferase activity"/>
    <property type="evidence" value="ECO:0007669"/>
    <property type="project" value="UniProtKB-KW"/>
</dbReference>
<evidence type="ECO:0000256" key="3">
    <source>
        <dbReference type="ARBA" id="ARBA00022737"/>
    </source>
</evidence>
<keyword evidence="3" id="KW-0677">Repeat</keyword>
<dbReference type="InterPro" id="IPR011004">
    <property type="entry name" value="Trimer_LpxA-like_sf"/>
</dbReference>
<dbReference type="PROSITE" id="PS00101">
    <property type="entry name" value="HEXAPEP_TRANSFERASES"/>
    <property type="match status" value="1"/>
</dbReference>
<dbReference type="InterPro" id="IPR045304">
    <property type="entry name" value="LbH_SAT"/>
</dbReference>
<keyword evidence="2 5" id="KW-0808">Transferase</keyword>
<dbReference type="SUPFAM" id="SSF51161">
    <property type="entry name" value="Trimeric LpxA-like enzymes"/>
    <property type="match status" value="1"/>
</dbReference>
<comment type="caution">
    <text evidence="5">The sequence shown here is derived from an EMBL/GenBank/DDBJ whole genome shotgun (WGS) entry which is preliminary data.</text>
</comment>
<dbReference type="InterPro" id="IPR001451">
    <property type="entry name" value="Hexapep"/>
</dbReference>
<dbReference type="Pfam" id="PF00132">
    <property type="entry name" value="Hexapep"/>
    <property type="match status" value="1"/>
</dbReference>
<dbReference type="Gene3D" id="2.160.10.10">
    <property type="entry name" value="Hexapeptide repeat proteins"/>
    <property type="match status" value="1"/>
</dbReference>
<dbReference type="EMBL" id="SHTC01000008">
    <property type="protein sequence ID" value="TCF59738.1"/>
    <property type="molecule type" value="Genomic_DNA"/>
</dbReference>
<accession>A0A4V2N9E0</accession>
<dbReference type="CDD" id="cd03354">
    <property type="entry name" value="LbH_SAT"/>
    <property type="match status" value="1"/>
</dbReference>
<keyword evidence="4" id="KW-0012">Acyltransferase</keyword>
<evidence type="ECO:0000256" key="2">
    <source>
        <dbReference type="ARBA" id="ARBA00022679"/>
    </source>
</evidence>
<dbReference type="Proteomes" id="UP000292478">
    <property type="component" value="Unassembled WGS sequence"/>
</dbReference>
<dbReference type="PANTHER" id="PTHR42811">
    <property type="entry name" value="SERINE ACETYLTRANSFERASE"/>
    <property type="match status" value="1"/>
</dbReference>
<proteinExistence type="inferred from homology"/>
<comment type="similarity">
    <text evidence="1">Belongs to the transferase hexapeptide repeat family.</text>
</comment>
<evidence type="ECO:0000313" key="6">
    <source>
        <dbReference type="Proteomes" id="UP000292478"/>
    </source>
</evidence>
<dbReference type="AlphaFoldDB" id="A0A4V2N9E0"/>
<name>A0A4V2N9E0_BIFLL</name>
<evidence type="ECO:0000256" key="1">
    <source>
        <dbReference type="ARBA" id="ARBA00007274"/>
    </source>
</evidence>
<protein>
    <submittedName>
        <fullName evidence="5">Acetyltransferase</fullName>
    </submittedName>
</protein>